<gene>
    <name evidence="1" type="ORF">H6G97_20515</name>
</gene>
<keyword evidence="2" id="KW-1185">Reference proteome</keyword>
<evidence type="ECO:0000313" key="1">
    <source>
        <dbReference type="EMBL" id="MBD2531837.1"/>
    </source>
</evidence>
<dbReference type="EMBL" id="JACJSI010000042">
    <property type="protein sequence ID" value="MBD2531837.1"/>
    <property type="molecule type" value="Genomic_DNA"/>
</dbReference>
<sequence>MGIILDALERLETFVQAQPENTEHPQVRSALETARLIEAQDVEVDAHGEI</sequence>
<protein>
    <submittedName>
        <fullName evidence="1">Uncharacterized protein</fullName>
    </submittedName>
</protein>
<evidence type="ECO:0000313" key="2">
    <source>
        <dbReference type="Proteomes" id="UP000623440"/>
    </source>
</evidence>
<accession>A0ABR8DSM8</accession>
<comment type="caution">
    <text evidence="1">The sequence shown here is derived from an EMBL/GenBank/DDBJ whole genome shotgun (WGS) entry which is preliminary data.</text>
</comment>
<name>A0ABR8DSM8_9NOSO</name>
<dbReference type="RefSeq" id="WP_190942506.1">
    <property type="nucleotide sequence ID" value="NZ_JACJSI010000042.1"/>
</dbReference>
<organism evidence="1 2">
    <name type="scientific">Nostoc flagelliforme FACHB-838</name>
    <dbReference type="NCBI Taxonomy" id="2692904"/>
    <lineage>
        <taxon>Bacteria</taxon>
        <taxon>Bacillati</taxon>
        <taxon>Cyanobacteriota</taxon>
        <taxon>Cyanophyceae</taxon>
        <taxon>Nostocales</taxon>
        <taxon>Nostocaceae</taxon>
        <taxon>Nostoc</taxon>
    </lineage>
</organism>
<proteinExistence type="predicted"/>
<reference evidence="1 2" key="1">
    <citation type="journal article" date="2020" name="ISME J.">
        <title>Comparative genomics reveals insights into cyanobacterial evolution and habitat adaptation.</title>
        <authorList>
            <person name="Chen M.Y."/>
            <person name="Teng W.K."/>
            <person name="Zhao L."/>
            <person name="Hu C.X."/>
            <person name="Zhou Y.K."/>
            <person name="Han B.P."/>
            <person name="Song L.R."/>
            <person name="Shu W.S."/>
        </authorList>
    </citation>
    <scope>NUCLEOTIDE SEQUENCE [LARGE SCALE GENOMIC DNA]</scope>
    <source>
        <strain evidence="1 2">FACHB-838</strain>
    </source>
</reference>
<dbReference type="Proteomes" id="UP000623440">
    <property type="component" value="Unassembled WGS sequence"/>
</dbReference>